<gene>
    <name evidence="1" type="ORF">LCGC14_1448070</name>
</gene>
<sequence>MGTERRAKRDGCECPEFVMQCAHFEGQILVLSRLTWPGASGICTSAERYAAWVGETYEDSQCGNANHWCLPPSDGKWAPWVSLPEAQAEFSRREALLLGREPVAILGGNQ</sequence>
<dbReference type="EMBL" id="LAZR01009944">
    <property type="protein sequence ID" value="KKM69716.1"/>
    <property type="molecule type" value="Genomic_DNA"/>
</dbReference>
<evidence type="ECO:0000313" key="1">
    <source>
        <dbReference type="EMBL" id="KKM69716.1"/>
    </source>
</evidence>
<proteinExistence type="predicted"/>
<organism evidence="1">
    <name type="scientific">marine sediment metagenome</name>
    <dbReference type="NCBI Taxonomy" id="412755"/>
    <lineage>
        <taxon>unclassified sequences</taxon>
        <taxon>metagenomes</taxon>
        <taxon>ecological metagenomes</taxon>
    </lineage>
</organism>
<comment type="caution">
    <text evidence="1">The sequence shown here is derived from an EMBL/GenBank/DDBJ whole genome shotgun (WGS) entry which is preliminary data.</text>
</comment>
<dbReference type="AlphaFoldDB" id="A0A0F9K4X1"/>
<name>A0A0F9K4X1_9ZZZZ</name>
<accession>A0A0F9K4X1</accession>
<protein>
    <submittedName>
        <fullName evidence="1">Uncharacterized protein</fullName>
    </submittedName>
</protein>
<reference evidence="1" key="1">
    <citation type="journal article" date="2015" name="Nature">
        <title>Complex archaea that bridge the gap between prokaryotes and eukaryotes.</title>
        <authorList>
            <person name="Spang A."/>
            <person name="Saw J.H."/>
            <person name="Jorgensen S.L."/>
            <person name="Zaremba-Niedzwiedzka K."/>
            <person name="Martijn J."/>
            <person name="Lind A.E."/>
            <person name="van Eijk R."/>
            <person name="Schleper C."/>
            <person name="Guy L."/>
            <person name="Ettema T.J."/>
        </authorList>
    </citation>
    <scope>NUCLEOTIDE SEQUENCE</scope>
</reference>